<reference evidence="1" key="1">
    <citation type="journal article" date="2015" name="Front. Microbiol.">
        <title>Combining genomic sequencing methods to explore viral diversity and reveal potential virus-host interactions.</title>
        <authorList>
            <person name="Chow C.E."/>
            <person name="Winget D.M."/>
            <person name="White R.A.III."/>
            <person name="Hallam S.J."/>
            <person name="Suttle C.A."/>
        </authorList>
    </citation>
    <scope>NUCLEOTIDE SEQUENCE</scope>
    <source>
        <strain evidence="1">Anoxic2_1</strain>
    </source>
</reference>
<name>A0A0F7L576_9VIRU</name>
<dbReference type="EMBL" id="KR029585">
    <property type="protein sequence ID" value="AKH46653.1"/>
    <property type="molecule type" value="Genomic_DNA"/>
</dbReference>
<proteinExistence type="predicted"/>
<evidence type="ECO:0000313" key="1">
    <source>
        <dbReference type="EMBL" id="AKH46653.1"/>
    </source>
</evidence>
<sequence>MLRGYVGQVVRGRRPLRLVDLAALVYGARRQDVATVTLDVVVTHRDAVAVGCMPSGPGGEPRDPATYAPAVGLDVRVCRVVVVAVFAAPRLHGDPRVG</sequence>
<protein>
    <submittedName>
        <fullName evidence="1">Phage / plasmid primase P4</fullName>
    </submittedName>
</protein>
<accession>A0A0F7L576</accession>
<reference evidence="1" key="2">
    <citation type="submission" date="2015-03" db="EMBL/GenBank/DDBJ databases">
        <authorList>
            <person name="Chow C.-E.T."/>
            <person name="Winget D.M."/>
            <person name="White R.A.III."/>
            <person name="Hallam S.J."/>
            <person name="Suttle C.A."/>
        </authorList>
    </citation>
    <scope>NUCLEOTIDE SEQUENCE</scope>
    <source>
        <strain evidence="1">Anoxic2_1</strain>
    </source>
</reference>
<organism evidence="1">
    <name type="scientific">uncultured marine virus</name>
    <dbReference type="NCBI Taxonomy" id="186617"/>
    <lineage>
        <taxon>Viruses</taxon>
        <taxon>environmental samples</taxon>
    </lineage>
</organism>